<dbReference type="EMBL" id="QJKJ01005525">
    <property type="protein sequence ID" value="RDX89955.1"/>
    <property type="molecule type" value="Genomic_DNA"/>
</dbReference>
<gene>
    <name evidence="2" type="ORF">CR513_28256</name>
</gene>
<feature type="compositionally biased region" description="Basic and acidic residues" evidence="1">
    <location>
        <begin position="29"/>
        <end position="38"/>
    </location>
</feature>
<feature type="compositionally biased region" description="Low complexity" evidence="1">
    <location>
        <begin position="52"/>
        <end position="67"/>
    </location>
</feature>
<dbReference type="OrthoDB" id="695705at2759"/>
<evidence type="ECO:0000313" key="2">
    <source>
        <dbReference type="EMBL" id="RDX89955.1"/>
    </source>
</evidence>
<dbReference type="Proteomes" id="UP000257109">
    <property type="component" value="Unassembled WGS sequence"/>
</dbReference>
<feature type="non-terminal residue" evidence="2">
    <location>
        <position position="137"/>
    </location>
</feature>
<name>A0A371GHB4_MUCPR</name>
<proteinExistence type="predicted"/>
<organism evidence="2 3">
    <name type="scientific">Mucuna pruriens</name>
    <name type="common">Velvet bean</name>
    <name type="synonym">Dolichos pruriens</name>
    <dbReference type="NCBI Taxonomy" id="157652"/>
    <lineage>
        <taxon>Eukaryota</taxon>
        <taxon>Viridiplantae</taxon>
        <taxon>Streptophyta</taxon>
        <taxon>Embryophyta</taxon>
        <taxon>Tracheophyta</taxon>
        <taxon>Spermatophyta</taxon>
        <taxon>Magnoliopsida</taxon>
        <taxon>eudicotyledons</taxon>
        <taxon>Gunneridae</taxon>
        <taxon>Pentapetalae</taxon>
        <taxon>rosids</taxon>
        <taxon>fabids</taxon>
        <taxon>Fabales</taxon>
        <taxon>Fabaceae</taxon>
        <taxon>Papilionoideae</taxon>
        <taxon>50 kb inversion clade</taxon>
        <taxon>NPAAA clade</taxon>
        <taxon>indigoferoid/millettioid clade</taxon>
        <taxon>Phaseoleae</taxon>
        <taxon>Mucuna</taxon>
    </lineage>
</organism>
<feature type="region of interest" description="Disordered" evidence="1">
    <location>
        <begin position="29"/>
        <end position="98"/>
    </location>
</feature>
<evidence type="ECO:0000256" key="1">
    <source>
        <dbReference type="SAM" id="MobiDB-lite"/>
    </source>
</evidence>
<keyword evidence="3" id="KW-1185">Reference proteome</keyword>
<dbReference type="AlphaFoldDB" id="A0A371GHB4"/>
<accession>A0A371GHB4</accession>
<feature type="compositionally biased region" description="Basic and acidic residues" evidence="1">
    <location>
        <begin position="68"/>
        <end position="98"/>
    </location>
</feature>
<sequence>ELREKLDKVGKGFNLVQKDTQSINAKVETLSREREERPTMVSMHESGESFEEGYYSEGGRSSQSSMGGRHERLERVERNRREERMERHGRREEEPRREKIDMANCKIPLFLENCKLEVYVDWELKVEQILGCFDLHG</sequence>
<comment type="caution">
    <text evidence="2">The sequence shown here is derived from an EMBL/GenBank/DDBJ whole genome shotgun (WGS) entry which is preliminary data.</text>
</comment>
<evidence type="ECO:0000313" key="3">
    <source>
        <dbReference type="Proteomes" id="UP000257109"/>
    </source>
</evidence>
<protein>
    <submittedName>
        <fullName evidence="2">Uncharacterized protein</fullName>
    </submittedName>
</protein>
<feature type="non-terminal residue" evidence="2">
    <location>
        <position position="1"/>
    </location>
</feature>
<reference evidence="2" key="1">
    <citation type="submission" date="2018-05" db="EMBL/GenBank/DDBJ databases">
        <title>Draft genome of Mucuna pruriens seed.</title>
        <authorList>
            <person name="Nnadi N.E."/>
            <person name="Vos R."/>
            <person name="Hasami M.H."/>
            <person name="Devisetty U.K."/>
            <person name="Aguiy J.C."/>
        </authorList>
    </citation>
    <scope>NUCLEOTIDE SEQUENCE [LARGE SCALE GENOMIC DNA]</scope>
    <source>
        <strain evidence="2">JCA_2017</strain>
    </source>
</reference>